<reference evidence="3 4" key="1">
    <citation type="submission" date="2024-06" db="EMBL/GenBank/DDBJ databases">
        <title>The Natural Products Discovery Center: Release of the First 8490 Sequenced Strains for Exploring Actinobacteria Biosynthetic Diversity.</title>
        <authorList>
            <person name="Kalkreuter E."/>
            <person name="Kautsar S.A."/>
            <person name="Yang D."/>
            <person name="Bader C.D."/>
            <person name="Teijaro C.N."/>
            <person name="Fluegel L."/>
            <person name="Davis C.M."/>
            <person name="Simpson J.R."/>
            <person name="Lauterbach L."/>
            <person name="Steele A.D."/>
            <person name="Gui C."/>
            <person name="Meng S."/>
            <person name="Li G."/>
            <person name="Viehrig K."/>
            <person name="Ye F."/>
            <person name="Su P."/>
            <person name="Kiefer A.F."/>
            <person name="Nichols A."/>
            <person name="Cepeda A.J."/>
            <person name="Yan W."/>
            <person name="Fan B."/>
            <person name="Jiang Y."/>
            <person name="Adhikari A."/>
            <person name="Zheng C.-J."/>
            <person name="Schuster L."/>
            <person name="Cowan T.M."/>
            <person name="Smanski M.J."/>
            <person name="Chevrette M.G."/>
            <person name="De Carvalho L.P.S."/>
            <person name="Shen B."/>
        </authorList>
    </citation>
    <scope>NUCLEOTIDE SEQUENCE [LARGE SCALE GENOMIC DNA]</scope>
    <source>
        <strain evidence="3 4">NPDC047833</strain>
    </source>
</reference>
<sequence length="69" mass="7527">MLDAVENPLTPREREVLRLAAEGAPTREIADRLALPVGTVRNHLSAITRKVAARNRIDAISIARGSGWL</sequence>
<dbReference type="SMART" id="SM00421">
    <property type="entry name" value="HTH_LUXR"/>
    <property type="match status" value="1"/>
</dbReference>
<dbReference type="RefSeq" id="WP_359781881.1">
    <property type="nucleotide sequence ID" value="NZ_JBEYRR010000010.1"/>
</dbReference>
<organism evidence="3 4">
    <name type="scientific">Streptomyces huasconensis</name>
    <dbReference type="NCBI Taxonomy" id="1854574"/>
    <lineage>
        <taxon>Bacteria</taxon>
        <taxon>Bacillati</taxon>
        <taxon>Actinomycetota</taxon>
        <taxon>Actinomycetes</taxon>
        <taxon>Kitasatosporales</taxon>
        <taxon>Streptomycetaceae</taxon>
        <taxon>Streptomyces</taxon>
    </lineage>
</organism>
<name>A0ABV3M149_9ACTN</name>
<dbReference type="PRINTS" id="PR00038">
    <property type="entry name" value="HTHLUXR"/>
</dbReference>
<keyword evidence="4" id="KW-1185">Reference proteome</keyword>
<dbReference type="PANTHER" id="PTHR43214:SF42">
    <property type="entry name" value="TRANSCRIPTIONAL REGULATORY PROTEIN DESR"/>
    <property type="match status" value="1"/>
</dbReference>
<dbReference type="InterPro" id="IPR016032">
    <property type="entry name" value="Sig_transdc_resp-reg_C-effctor"/>
</dbReference>
<dbReference type="SUPFAM" id="SSF46894">
    <property type="entry name" value="C-terminal effector domain of the bipartite response regulators"/>
    <property type="match status" value="1"/>
</dbReference>
<dbReference type="PANTHER" id="PTHR43214">
    <property type="entry name" value="TWO-COMPONENT RESPONSE REGULATOR"/>
    <property type="match status" value="1"/>
</dbReference>
<evidence type="ECO:0000256" key="1">
    <source>
        <dbReference type="ARBA" id="ARBA00023125"/>
    </source>
</evidence>
<evidence type="ECO:0000313" key="4">
    <source>
        <dbReference type="Proteomes" id="UP001553843"/>
    </source>
</evidence>
<evidence type="ECO:0000313" key="3">
    <source>
        <dbReference type="EMBL" id="MEW2364924.1"/>
    </source>
</evidence>
<gene>
    <name evidence="3" type="ORF">AB0887_23635</name>
</gene>
<proteinExistence type="predicted"/>
<dbReference type="Proteomes" id="UP001553843">
    <property type="component" value="Unassembled WGS sequence"/>
</dbReference>
<dbReference type="PROSITE" id="PS00622">
    <property type="entry name" value="HTH_LUXR_1"/>
    <property type="match status" value="1"/>
</dbReference>
<dbReference type="InterPro" id="IPR039420">
    <property type="entry name" value="WalR-like"/>
</dbReference>
<accession>A0ABV3M149</accession>
<dbReference type="InterPro" id="IPR000792">
    <property type="entry name" value="Tscrpt_reg_LuxR_C"/>
</dbReference>
<dbReference type="EMBL" id="JBEYRS010000010">
    <property type="protein sequence ID" value="MEW2364924.1"/>
    <property type="molecule type" value="Genomic_DNA"/>
</dbReference>
<dbReference type="PROSITE" id="PS50043">
    <property type="entry name" value="HTH_LUXR_2"/>
    <property type="match status" value="1"/>
</dbReference>
<comment type="caution">
    <text evidence="3">The sequence shown here is derived from an EMBL/GenBank/DDBJ whole genome shotgun (WGS) entry which is preliminary data.</text>
</comment>
<dbReference type="Pfam" id="PF00196">
    <property type="entry name" value="GerE"/>
    <property type="match status" value="1"/>
</dbReference>
<dbReference type="Gene3D" id="1.10.10.10">
    <property type="entry name" value="Winged helix-like DNA-binding domain superfamily/Winged helix DNA-binding domain"/>
    <property type="match status" value="1"/>
</dbReference>
<protein>
    <submittedName>
        <fullName evidence="3">Helix-turn-helix transcriptional regulator</fullName>
    </submittedName>
</protein>
<feature type="domain" description="HTH luxR-type" evidence="2">
    <location>
        <begin position="1"/>
        <end position="67"/>
    </location>
</feature>
<keyword evidence="1" id="KW-0238">DNA-binding</keyword>
<dbReference type="CDD" id="cd06170">
    <property type="entry name" value="LuxR_C_like"/>
    <property type="match status" value="1"/>
</dbReference>
<dbReference type="InterPro" id="IPR036388">
    <property type="entry name" value="WH-like_DNA-bd_sf"/>
</dbReference>
<evidence type="ECO:0000259" key="2">
    <source>
        <dbReference type="PROSITE" id="PS50043"/>
    </source>
</evidence>